<comment type="caution">
    <text evidence="2">The sequence shown here is derived from an EMBL/GenBank/DDBJ whole genome shotgun (WGS) entry which is preliminary data.</text>
</comment>
<proteinExistence type="predicted"/>
<dbReference type="AlphaFoldDB" id="A0A4R7SRZ5"/>
<evidence type="ECO:0000313" key="3">
    <source>
        <dbReference type="Proteomes" id="UP000295662"/>
    </source>
</evidence>
<dbReference type="RefSeq" id="WP_133793442.1">
    <property type="nucleotide sequence ID" value="NZ_SOCA01000001.1"/>
</dbReference>
<sequence>MKISPTSLRSRRSGFSLAEVTIATGITALAMTTLLGLIPEGLNNIRQAGDLAAETQITNHLFGAVTQAKWHNAVGEDLLAPAFDQQRYFFDDQGVAIEAENPGMDLAYIAEVSVPPADVPLTADSTATNEDYDPYLRRVTVRVTNAANPNFDFDRALPVTYRTHTTLIARTGK</sequence>
<keyword evidence="1" id="KW-0812">Transmembrane</keyword>
<dbReference type="Proteomes" id="UP000295662">
    <property type="component" value="Unassembled WGS sequence"/>
</dbReference>
<gene>
    <name evidence="2" type="ORF">EI77_00805</name>
</gene>
<keyword evidence="1" id="KW-1133">Transmembrane helix</keyword>
<feature type="transmembrane region" description="Helical" evidence="1">
    <location>
        <begin position="20"/>
        <end position="38"/>
    </location>
</feature>
<evidence type="ECO:0000256" key="1">
    <source>
        <dbReference type="SAM" id="Phobius"/>
    </source>
</evidence>
<accession>A0A4R7SRZ5</accession>
<dbReference type="NCBIfam" id="TIGR02598">
    <property type="entry name" value="Verru_Chthon cassette protein B"/>
    <property type="match status" value="1"/>
</dbReference>
<reference evidence="2 3" key="1">
    <citation type="submission" date="2019-03" db="EMBL/GenBank/DDBJ databases">
        <title>Genomic Encyclopedia of Archaeal and Bacterial Type Strains, Phase II (KMG-II): from individual species to whole genera.</title>
        <authorList>
            <person name="Goeker M."/>
        </authorList>
    </citation>
    <scope>NUCLEOTIDE SEQUENCE [LARGE SCALE GENOMIC DNA]</scope>
    <source>
        <strain evidence="2 3">ATCC 25309</strain>
    </source>
</reference>
<evidence type="ECO:0000313" key="2">
    <source>
        <dbReference type="EMBL" id="TDU81495.1"/>
    </source>
</evidence>
<dbReference type="EMBL" id="SOCA01000001">
    <property type="protein sequence ID" value="TDU81495.1"/>
    <property type="molecule type" value="Genomic_DNA"/>
</dbReference>
<dbReference type="OrthoDB" id="195125at2"/>
<keyword evidence="3" id="KW-1185">Reference proteome</keyword>
<dbReference type="InterPro" id="IPR019838">
    <property type="entry name" value="Verru/Chthon_B"/>
</dbReference>
<organism evidence="2 3">
    <name type="scientific">Prosthecobacter fusiformis</name>
    <dbReference type="NCBI Taxonomy" id="48464"/>
    <lineage>
        <taxon>Bacteria</taxon>
        <taxon>Pseudomonadati</taxon>
        <taxon>Verrucomicrobiota</taxon>
        <taxon>Verrucomicrobiia</taxon>
        <taxon>Verrucomicrobiales</taxon>
        <taxon>Verrucomicrobiaceae</taxon>
        <taxon>Prosthecobacter</taxon>
    </lineage>
</organism>
<protein>
    <submittedName>
        <fullName evidence="2">Uncharacterized protein (TIGR02598 family)</fullName>
    </submittedName>
</protein>
<keyword evidence="1" id="KW-0472">Membrane</keyword>
<name>A0A4R7SRZ5_9BACT</name>